<accession>A0A6N9T9D1</accession>
<dbReference type="Proteomes" id="UP000469011">
    <property type="component" value="Unassembled WGS sequence"/>
</dbReference>
<dbReference type="RefSeq" id="WP_163465605.1">
    <property type="nucleotide sequence ID" value="NZ_JAAAMG010000024.1"/>
</dbReference>
<dbReference type="Pfam" id="PF11127">
    <property type="entry name" value="YgaP-like_TM"/>
    <property type="match status" value="1"/>
</dbReference>
<keyword evidence="1" id="KW-0812">Transmembrane</keyword>
<sequence>MTVNMGKLDRGFRLVVAAALFFLAAGTTVGDGTWLEWAFYGFGAVALLTALVGNCPLYSLLGIKTCRVS</sequence>
<dbReference type="EMBL" id="JAAAMG010000024">
    <property type="protein sequence ID" value="NDW07152.1"/>
    <property type="molecule type" value="Genomic_DNA"/>
</dbReference>
<keyword evidence="1" id="KW-1133">Transmembrane helix</keyword>
<feature type="transmembrane region" description="Helical" evidence="1">
    <location>
        <begin position="40"/>
        <end position="61"/>
    </location>
</feature>
<comment type="caution">
    <text evidence="3">The sequence shown here is derived from an EMBL/GenBank/DDBJ whole genome shotgun (WGS) entry which is preliminary data.</text>
</comment>
<evidence type="ECO:0000259" key="2">
    <source>
        <dbReference type="Pfam" id="PF11127"/>
    </source>
</evidence>
<dbReference type="InterPro" id="IPR021309">
    <property type="entry name" value="YgaP-like_TM"/>
</dbReference>
<reference evidence="3 4" key="1">
    <citation type="submission" date="2020-01" db="EMBL/GenBank/DDBJ databases">
        <title>Jiella pacifica sp. nov.</title>
        <authorList>
            <person name="Xue Z."/>
            <person name="Zhu S."/>
            <person name="Chen J."/>
            <person name="Yang J."/>
        </authorList>
    </citation>
    <scope>NUCLEOTIDE SEQUENCE [LARGE SCALE GENOMIC DNA]</scope>
    <source>
        <strain evidence="3 4">40Bstr34</strain>
    </source>
</reference>
<keyword evidence="4" id="KW-1185">Reference proteome</keyword>
<proteinExistence type="predicted"/>
<evidence type="ECO:0000313" key="4">
    <source>
        <dbReference type="Proteomes" id="UP000469011"/>
    </source>
</evidence>
<evidence type="ECO:0000256" key="1">
    <source>
        <dbReference type="SAM" id="Phobius"/>
    </source>
</evidence>
<feature type="domain" description="Inner membrane protein YgaP-like transmembrane" evidence="2">
    <location>
        <begin position="1"/>
        <end position="67"/>
    </location>
</feature>
<evidence type="ECO:0000313" key="3">
    <source>
        <dbReference type="EMBL" id="NDW07152.1"/>
    </source>
</evidence>
<protein>
    <submittedName>
        <fullName evidence="3">DUF2892 domain-containing protein</fullName>
    </submittedName>
</protein>
<name>A0A6N9T9D1_9HYPH</name>
<gene>
    <name evidence="3" type="ORF">GTK09_22295</name>
</gene>
<dbReference type="AlphaFoldDB" id="A0A6N9T9D1"/>
<keyword evidence="1" id="KW-0472">Membrane</keyword>
<organism evidence="3 4">
    <name type="scientific">Jiella pacifica</name>
    <dbReference type="NCBI Taxonomy" id="2696469"/>
    <lineage>
        <taxon>Bacteria</taxon>
        <taxon>Pseudomonadati</taxon>
        <taxon>Pseudomonadota</taxon>
        <taxon>Alphaproteobacteria</taxon>
        <taxon>Hyphomicrobiales</taxon>
        <taxon>Aurantimonadaceae</taxon>
        <taxon>Jiella</taxon>
    </lineage>
</organism>